<gene>
    <name evidence="2" type="ORF">CcCBS67573_g02711</name>
</gene>
<feature type="region of interest" description="Disordered" evidence="1">
    <location>
        <begin position="254"/>
        <end position="311"/>
    </location>
</feature>
<dbReference type="EMBL" id="QEAP01000060">
    <property type="protein sequence ID" value="TPX76022.1"/>
    <property type="molecule type" value="Genomic_DNA"/>
</dbReference>
<dbReference type="Proteomes" id="UP000320333">
    <property type="component" value="Unassembled WGS sequence"/>
</dbReference>
<dbReference type="STRING" id="246404.A0A507FII1"/>
<evidence type="ECO:0000313" key="3">
    <source>
        <dbReference type="Proteomes" id="UP000320333"/>
    </source>
</evidence>
<evidence type="ECO:0000313" key="2">
    <source>
        <dbReference type="EMBL" id="TPX76022.1"/>
    </source>
</evidence>
<reference evidence="2 3" key="1">
    <citation type="journal article" date="2019" name="Sci. Rep.">
        <title>Comparative genomics of chytrid fungi reveal insights into the obligate biotrophic and pathogenic lifestyle of Synchytrium endobioticum.</title>
        <authorList>
            <person name="van de Vossenberg B.T.L.H."/>
            <person name="Warris S."/>
            <person name="Nguyen H.D.T."/>
            <person name="van Gent-Pelzer M.P.E."/>
            <person name="Joly D.L."/>
            <person name="van de Geest H.C."/>
            <person name="Bonants P.J.M."/>
            <person name="Smith D.S."/>
            <person name="Levesque C.A."/>
            <person name="van der Lee T.A.J."/>
        </authorList>
    </citation>
    <scope>NUCLEOTIDE SEQUENCE [LARGE SCALE GENOMIC DNA]</scope>
    <source>
        <strain evidence="2 3">CBS 675.73</strain>
    </source>
</reference>
<feature type="compositionally biased region" description="Low complexity" evidence="1">
    <location>
        <begin position="288"/>
        <end position="302"/>
    </location>
</feature>
<name>A0A507FII1_9FUNG</name>
<feature type="region of interest" description="Disordered" evidence="1">
    <location>
        <begin position="332"/>
        <end position="467"/>
    </location>
</feature>
<sequence length="570" mass="63857">MDAEKLAAVLQFISQQAIKSWNLADGLSGFVEHSVIDLLRVQWFDVLSSTALYFNHDETEKAAAQRRTKAGAILVLLCISRKKLRACSDAALKLLNAIVEREKDELLLSLAHLVRPFVELHNPGVQVSLDDIDACPTFKSTLAAIQNLLSSNSIHFNPAVFRYLSPDITSHIRSNSANELPDFKIQNAWLLETTESVDLPSAATIMNTSNNILFGPSLVFKDGEGMDQVLKARAERMKFWAEYDVQKVTPVTSTFPSLPVPTRTGSVDAKGKVPNPGLPVRPPQKRLSSSGPSGGSVFSKKGQAAGLMKKSSLKMLDTDELVREEKEKYELKKRAEEGRESLPSASEAARKKKELEDKKQHAREAKERDAEEKRMKREKLIEDKKIRETDAIAKKEEEKRKREESRTQRVDEENIDDRRKSAGSESQPSYGQQDTNLHNQRSHQQQLQQQPTQHPDPSTLPPWLANPEIMPVPQPLSVPPIALDATPVPVVSALTILGDDAQYLSAEDRMLLDSFLSGKYDKRAETKEIKLSETEVVDPKTGAVQIQSLFLVLDYEACKWKKIRRKRKAA</sequence>
<dbReference type="AlphaFoldDB" id="A0A507FII1"/>
<keyword evidence="3" id="KW-1185">Reference proteome</keyword>
<evidence type="ECO:0000256" key="1">
    <source>
        <dbReference type="SAM" id="MobiDB-lite"/>
    </source>
</evidence>
<accession>A0A507FII1</accession>
<organism evidence="2 3">
    <name type="scientific">Chytriomyces confervae</name>
    <dbReference type="NCBI Taxonomy" id="246404"/>
    <lineage>
        <taxon>Eukaryota</taxon>
        <taxon>Fungi</taxon>
        <taxon>Fungi incertae sedis</taxon>
        <taxon>Chytridiomycota</taxon>
        <taxon>Chytridiomycota incertae sedis</taxon>
        <taxon>Chytridiomycetes</taxon>
        <taxon>Chytridiales</taxon>
        <taxon>Chytriomycetaceae</taxon>
        <taxon>Chytriomyces</taxon>
    </lineage>
</organism>
<proteinExistence type="predicted"/>
<dbReference type="OrthoDB" id="2162451at2759"/>
<comment type="caution">
    <text evidence="2">The sequence shown here is derived from an EMBL/GenBank/DDBJ whole genome shotgun (WGS) entry which is preliminary data.</text>
</comment>
<feature type="compositionally biased region" description="Polar residues" evidence="1">
    <location>
        <begin position="423"/>
        <end position="437"/>
    </location>
</feature>
<protein>
    <submittedName>
        <fullName evidence="2">Uncharacterized protein</fullName>
    </submittedName>
</protein>
<feature type="compositionally biased region" description="Basic and acidic residues" evidence="1">
    <location>
        <begin position="353"/>
        <end position="422"/>
    </location>
</feature>
<feature type="compositionally biased region" description="Low complexity" evidence="1">
    <location>
        <begin position="438"/>
        <end position="457"/>
    </location>
</feature>